<evidence type="ECO:0000256" key="2">
    <source>
        <dbReference type="SAM" id="Coils"/>
    </source>
</evidence>
<dbReference type="InterPro" id="IPR043502">
    <property type="entry name" value="DNA/RNA_pol_sf"/>
</dbReference>
<dbReference type="Gene3D" id="3.10.10.10">
    <property type="entry name" value="HIV Type 1 Reverse Transcriptase, subunit A, domain 1"/>
    <property type="match status" value="1"/>
</dbReference>
<evidence type="ECO:0000256" key="3">
    <source>
        <dbReference type="SAM" id="MobiDB-lite"/>
    </source>
</evidence>
<dbReference type="VEuPathDB" id="VectorBase:AMIN006442"/>
<organism evidence="5 6">
    <name type="scientific">Anopheles minimus</name>
    <dbReference type="NCBI Taxonomy" id="112268"/>
    <lineage>
        <taxon>Eukaryota</taxon>
        <taxon>Metazoa</taxon>
        <taxon>Ecdysozoa</taxon>
        <taxon>Arthropoda</taxon>
        <taxon>Hexapoda</taxon>
        <taxon>Insecta</taxon>
        <taxon>Pterygota</taxon>
        <taxon>Neoptera</taxon>
        <taxon>Endopterygota</taxon>
        <taxon>Diptera</taxon>
        <taxon>Nematocera</taxon>
        <taxon>Culicoidea</taxon>
        <taxon>Culicidae</taxon>
        <taxon>Anophelinae</taxon>
        <taxon>Anopheles</taxon>
    </lineage>
</organism>
<dbReference type="Pfam" id="PF03564">
    <property type="entry name" value="DUF1759"/>
    <property type="match status" value="1"/>
</dbReference>
<accession>A0A182W7W9</accession>
<feature type="region of interest" description="Disordered" evidence="3">
    <location>
        <begin position="1"/>
        <end position="36"/>
    </location>
</feature>
<evidence type="ECO:0000256" key="1">
    <source>
        <dbReference type="PROSITE-ProRule" id="PRU00047"/>
    </source>
</evidence>
<dbReference type="GO" id="GO:0003676">
    <property type="term" value="F:nucleic acid binding"/>
    <property type="evidence" value="ECO:0007669"/>
    <property type="project" value="InterPro"/>
</dbReference>
<evidence type="ECO:0000313" key="5">
    <source>
        <dbReference type="EnsemblMetazoa" id="AMIN006442-PA"/>
    </source>
</evidence>
<dbReference type="PANTHER" id="PTHR47331">
    <property type="entry name" value="PHD-TYPE DOMAIN-CONTAINING PROTEIN"/>
    <property type="match status" value="1"/>
</dbReference>
<evidence type="ECO:0000259" key="4">
    <source>
        <dbReference type="PROSITE" id="PS50158"/>
    </source>
</evidence>
<dbReference type="Gene3D" id="3.30.70.270">
    <property type="match status" value="1"/>
</dbReference>
<dbReference type="InterPro" id="IPR001878">
    <property type="entry name" value="Znf_CCHC"/>
</dbReference>
<dbReference type="Pfam" id="PF18701">
    <property type="entry name" value="DUF5641"/>
    <property type="match status" value="2"/>
</dbReference>
<protein>
    <recommendedName>
        <fullName evidence="4">CCHC-type domain-containing protein</fullName>
    </recommendedName>
</protein>
<keyword evidence="1" id="KW-0479">Metal-binding</keyword>
<reference evidence="6" key="1">
    <citation type="submission" date="2013-03" db="EMBL/GenBank/DDBJ databases">
        <title>The Genome Sequence of Anopheles minimus MINIMUS1.</title>
        <authorList>
            <consortium name="The Broad Institute Genomics Platform"/>
            <person name="Neafsey D.E."/>
            <person name="Walton C."/>
            <person name="Walker B."/>
            <person name="Young S.K."/>
            <person name="Zeng Q."/>
            <person name="Gargeya S."/>
            <person name="Fitzgerald M."/>
            <person name="Haas B."/>
            <person name="Abouelleil A."/>
            <person name="Allen A.W."/>
            <person name="Alvarado L."/>
            <person name="Arachchi H.M."/>
            <person name="Berlin A.M."/>
            <person name="Chapman S.B."/>
            <person name="Gainer-Dewar J."/>
            <person name="Goldberg J."/>
            <person name="Griggs A."/>
            <person name="Gujja S."/>
            <person name="Hansen M."/>
            <person name="Howarth C."/>
            <person name="Imamovic A."/>
            <person name="Ireland A."/>
            <person name="Larimer J."/>
            <person name="McCowan C."/>
            <person name="Murphy C."/>
            <person name="Pearson M."/>
            <person name="Poon T.W."/>
            <person name="Priest M."/>
            <person name="Roberts A."/>
            <person name="Saif S."/>
            <person name="Shea T."/>
            <person name="Sisk P."/>
            <person name="Sykes S."/>
            <person name="Wortman J."/>
            <person name="Nusbaum C."/>
            <person name="Birren B."/>
        </authorList>
    </citation>
    <scope>NUCLEOTIDE SEQUENCE [LARGE SCALE GENOMIC DNA]</scope>
    <source>
        <strain evidence="6">MINIMUS1</strain>
    </source>
</reference>
<evidence type="ECO:0000313" key="6">
    <source>
        <dbReference type="Proteomes" id="UP000075920"/>
    </source>
</evidence>
<dbReference type="InterPro" id="IPR043128">
    <property type="entry name" value="Rev_trsase/Diguanyl_cyclase"/>
</dbReference>
<dbReference type="Proteomes" id="UP000075920">
    <property type="component" value="Unassembled WGS sequence"/>
</dbReference>
<dbReference type="STRING" id="112268.A0A182W7W9"/>
<feature type="domain" description="CCHC-type" evidence="4">
    <location>
        <begin position="343"/>
        <end position="358"/>
    </location>
</feature>
<keyword evidence="1" id="KW-0862">Zinc</keyword>
<dbReference type="InterPro" id="IPR005312">
    <property type="entry name" value="DUF1759"/>
</dbReference>
<dbReference type="PROSITE" id="PS50158">
    <property type="entry name" value="ZF_CCHC"/>
    <property type="match status" value="1"/>
</dbReference>
<dbReference type="GO" id="GO:0071897">
    <property type="term" value="P:DNA biosynthetic process"/>
    <property type="evidence" value="ECO:0007669"/>
    <property type="project" value="UniProtKB-ARBA"/>
</dbReference>
<sequence>MSTVPKTRSKKSKEEAQGSSQEEAVSSPEDSQLDETNTDLDVTVLNQLDETNQLIRNEIEHHRKEMALRKQLYELKAKHRQEIEEMDKKYQHLNIDPPKEEVKPSLVAASRVTPDQRLARKSISTSLPKFGGRPEEWPLFISCYNTTTETCGFSNQENFKRLQDSLYGDALEQVRGVLLLPESVPSVIEDLKNLFGRPQQLLKCLLKKAREAKAPNEEDLSTFISFGVKVKHLRDHLVASKMTEHLNNSLLVIELVEKLPINYQREWVRFARGKTEPALSLFHEYLQSVANEFAEVADYQSEPSSHKHQRNKKPAMTKEKYKKEYTNIHQSKDAVATKKLSSCWICKQPGHTLNDCQQFLKMTVSERTIPVTLYSGGSSHNITAFVDEGSSVTLVNESVAKLLNADGPNEPLKVTWTGNISRMEDRSKRLDLWISAQNSSVRWKLFDARTVSGLNLPSQRLHLADVVRRHKHLADIPIRDEVQNAPEMIIGLNNIELFAALETRVGEAGEPVAVRSKLGWTVYGVDNGASMSHVVINVHGVTAMTNRELHDAVRNQYQLEQLYQPAFETPVAPEETRAREILERTTRRLGDRFETGLLWREDTRVFLDSYPVAEKRMQQLSKRLKKNPDLEQRVSLMIDEYVRKGYAHKITQEELESFPKEEVWYLPLNVVHNVKKPGKIRLVWDAASTVNGVSLNTHLMKGPDMLVPLPKVVCKFREKAIGFGGDLKEMYHQLRIREADKQAQRFLFGVNAEGHPQIYVMDVATFGATCSPCSAQFVKNLNAQQFADEYPEAAKAIVEKHYVDDYYDSVDTVEEAIQLARDVRHVHAQGGFYIRNWMSNSQRFLKEVGDRCEKIAVQLSNDKDVIYERVLGIIWKFTDDVFCFSFLSEERHQKYIVDEFQPSKRIVLSVVMSSFDPWCSSLDMTADSMWLNGPPFLYDEAKCWPEQELPPINTAEELRVHLLIHDVTVPCHLIDANRISKWNVLVRTMACVFRFISNCKKKTKGELLEMLRATDEQQRLVLPLNVVKKHLILQQHEYEKAERVLWKMAQAECFIDELKVLLKNKDRPYDQWISLEKSSPFYKLSPMLEEHGVIRMEGRMERAEFLPFSLRFLVILPRDSVVTRLIIRHYHEKSGHGYREAVKNELRQLFHIPNLDAAILMTAIVEAEDIINSRPLVTVTQEGSDRESLTPNHFLRGFSETDVRAFPKTNVKEALRDSYRRSQQLAEEMWSRWVKEYAPTLSQRAKWFGESKPLACGDLVYIIDGKKEMWSRWVKEYAPTLSQRAKWFGESKPLACGDLVYIIDGKSRKSWVRGVVDEVIVAGDGRIRQAWIRTNSGRFKRATSNLAVLEV</sequence>
<keyword evidence="6" id="KW-1185">Reference proteome</keyword>
<keyword evidence="2" id="KW-0175">Coiled coil</keyword>
<dbReference type="SUPFAM" id="SSF56672">
    <property type="entry name" value="DNA/RNA polymerases"/>
    <property type="match status" value="1"/>
</dbReference>
<dbReference type="EnsemblMetazoa" id="AMIN006442-RA">
    <property type="protein sequence ID" value="AMIN006442-PA"/>
    <property type="gene ID" value="AMIN006442"/>
</dbReference>
<feature type="compositionally biased region" description="Polar residues" evidence="3">
    <location>
        <begin position="17"/>
        <end position="30"/>
    </location>
</feature>
<dbReference type="PANTHER" id="PTHR47331:SF5">
    <property type="entry name" value="RIBONUCLEASE H"/>
    <property type="match status" value="1"/>
</dbReference>
<dbReference type="InterPro" id="IPR040676">
    <property type="entry name" value="DUF5641"/>
</dbReference>
<reference evidence="5" key="2">
    <citation type="submission" date="2020-05" db="UniProtKB">
        <authorList>
            <consortium name="EnsemblMetazoa"/>
        </authorList>
    </citation>
    <scope>IDENTIFICATION</scope>
    <source>
        <strain evidence="5">MINIMUS1</strain>
    </source>
</reference>
<name>A0A182W7W9_9DIPT</name>
<dbReference type="SMART" id="SM00343">
    <property type="entry name" value="ZnF_C2HC"/>
    <property type="match status" value="1"/>
</dbReference>
<feature type="coiled-coil region" evidence="2">
    <location>
        <begin position="45"/>
        <end position="96"/>
    </location>
</feature>
<proteinExistence type="predicted"/>
<dbReference type="GO" id="GO:0008270">
    <property type="term" value="F:zinc ion binding"/>
    <property type="evidence" value="ECO:0007669"/>
    <property type="project" value="UniProtKB-KW"/>
</dbReference>
<keyword evidence="1" id="KW-0863">Zinc-finger</keyword>